<keyword evidence="1" id="KW-0677">Repeat</keyword>
<organism evidence="6 7">
    <name type="scientific">Flemingia macrophylla</name>
    <dbReference type="NCBI Taxonomy" id="520843"/>
    <lineage>
        <taxon>Eukaryota</taxon>
        <taxon>Viridiplantae</taxon>
        <taxon>Streptophyta</taxon>
        <taxon>Embryophyta</taxon>
        <taxon>Tracheophyta</taxon>
        <taxon>Spermatophyta</taxon>
        <taxon>Magnoliopsida</taxon>
        <taxon>eudicotyledons</taxon>
        <taxon>Gunneridae</taxon>
        <taxon>Pentapetalae</taxon>
        <taxon>rosids</taxon>
        <taxon>fabids</taxon>
        <taxon>Fabales</taxon>
        <taxon>Fabaceae</taxon>
        <taxon>Papilionoideae</taxon>
        <taxon>50 kb inversion clade</taxon>
        <taxon>NPAAA clade</taxon>
        <taxon>indigoferoid/millettioid clade</taxon>
        <taxon>Phaseoleae</taxon>
        <taxon>Flemingia</taxon>
    </lineage>
</organism>
<evidence type="ECO:0000313" key="6">
    <source>
        <dbReference type="EMBL" id="KAL2324249.1"/>
    </source>
</evidence>
<evidence type="ECO:0000256" key="3">
    <source>
        <dbReference type="ARBA" id="ARBA00022884"/>
    </source>
</evidence>
<feature type="repeat" description="Pumilio" evidence="4">
    <location>
        <begin position="266"/>
        <end position="301"/>
    </location>
</feature>
<dbReference type="GO" id="GO:0003723">
    <property type="term" value="F:RNA binding"/>
    <property type="evidence" value="ECO:0007669"/>
    <property type="project" value="UniProtKB-KW"/>
</dbReference>
<gene>
    <name evidence="6" type="ORF">Fmac_023307</name>
</gene>
<dbReference type="PROSITE" id="PS50303">
    <property type="entry name" value="PUM_HD"/>
    <property type="match status" value="1"/>
</dbReference>
<dbReference type="GO" id="GO:0006417">
    <property type="term" value="P:regulation of translation"/>
    <property type="evidence" value="ECO:0007669"/>
    <property type="project" value="UniProtKB-KW"/>
</dbReference>
<dbReference type="Pfam" id="PF00806">
    <property type="entry name" value="PUF"/>
    <property type="match status" value="6"/>
</dbReference>
<keyword evidence="2" id="KW-0810">Translation regulation</keyword>
<keyword evidence="7" id="KW-1185">Reference proteome</keyword>
<feature type="domain" description="PUM-HD" evidence="5">
    <location>
        <begin position="83"/>
        <end position="367"/>
    </location>
</feature>
<feature type="repeat" description="Pumilio" evidence="4">
    <location>
        <begin position="226"/>
        <end position="262"/>
    </location>
</feature>
<dbReference type="PROSITE" id="PS50302">
    <property type="entry name" value="PUM"/>
    <property type="match status" value="5"/>
</dbReference>
<reference evidence="6 7" key="1">
    <citation type="submission" date="2024-08" db="EMBL/GenBank/DDBJ databases">
        <title>Insights into the chromosomal genome structure of Flemingia macrophylla.</title>
        <authorList>
            <person name="Ding Y."/>
            <person name="Zhao Y."/>
            <person name="Bi W."/>
            <person name="Wu M."/>
            <person name="Zhao G."/>
            <person name="Gong Y."/>
            <person name="Li W."/>
            <person name="Zhang P."/>
        </authorList>
    </citation>
    <scope>NUCLEOTIDE SEQUENCE [LARGE SCALE GENOMIC DNA]</scope>
    <source>
        <strain evidence="6">DYQJB</strain>
        <tissue evidence="6">Leaf</tissue>
    </source>
</reference>
<name>A0ABD1LL61_9FABA</name>
<evidence type="ECO:0000256" key="2">
    <source>
        <dbReference type="ARBA" id="ARBA00022845"/>
    </source>
</evidence>
<dbReference type="AlphaFoldDB" id="A0ABD1LL61"/>
<dbReference type="InterPro" id="IPR011989">
    <property type="entry name" value="ARM-like"/>
</dbReference>
<dbReference type="InterPro" id="IPR016024">
    <property type="entry name" value="ARM-type_fold"/>
</dbReference>
<accession>A0ABD1LL61</accession>
<protein>
    <recommendedName>
        <fullName evidence="5">PUM-HD domain-containing protein</fullName>
    </recommendedName>
</protein>
<dbReference type="EMBL" id="JBGMDY010000008">
    <property type="protein sequence ID" value="KAL2324249.1"/>
    <property type="molecule type" value="Genomic_DNA"/>
</dbReference>
<proteinExistence type="predicted"/>
<dbReference type="PANTHER" id="PTHR12537:SF129">
    <property type="entry name" value="PUMILIO HOMOLOG 15-LIKE"/>
    <property type="match status" value="1"/>
</dbReference>
<feature type="repeat" description="Pumilio" evidence="4">
    <location>
        <begin position="338"/>
        <end position="367"/>
    </location>
</feature>
<dbReference type="SMART" id="SM00025">
    <property type="entry name" value="Pumilio"/>
    <property type="match status" value="6"/>
</dbReference>
<sequence length="367" mass="41680">MELNGNDHPFPFMLQPSTNSGFNRSFGVQDLESHMEALTLYNPYHGFNTNHVHVHDDSTLHRMRIIGAANAATSPQVLQHYPNESFLRSPNYDQLVWSQTVSHHNLEPHRGRWLSMAVDPRGSRSLQKKIDCATPQEIHKIIKELSTHLHDLIKDDFGQFVVKKLFHAPNVSAAQTNSIMYLIVSDVPKLKDVCMHEKGNRVFQRLLENIETPYMMHMIADAVIFEVVVKNFVDIAKDKCGCSILQRCIGYAESEATEAFFKLINEIIKNAVPLSEHPYGNYVVQSLVKKGILGVNGILITQLRNTYFELSKSKYASNVVENLLQFSKTEDAAIIVQELMASPEFLHLLQHPFGNYVVKKALENTKV</sequence>
<dbReference type="PANTHER" id="PTHR12537">
    <property type="entry name" value="RNA BINDING PROTEIN PUMILIO-RELATED"/>
    <property type="match status" value="1"/>
</dbReference>
<evidence type="ECO:0000256" key="4">
    <source>
        <dbReference type="PROSITE-ProRule" id="PRU00317"/>
    </source>
</evidence>
<dbReference type="SUPFAM" id="SSF48371">
    <property type="entry name" value="ARM repeat"/>
    <property type="match status" value="1"/>
</dbReference>
<feature type="repeat" description="Pumilio" evidence="4">
    <location>
        <begin position="302"/>
        <end position="337"/>
    </location>
</feature>
<keyword evidence="3" id="KW-0694">RNA-binding</keyword>
<dbReference type="Gene3D" id="1.25.10.10">
    <property type="entry name" value="Leucine-rich Repeat Variant"/>
    <property type="match status" value="2"/>
</dbReference>
<dbReference type="InterPro" id="IPR001313">
    <property type="entry name" value="Pumilio_RNA-bd_rpt"/>
</dbReference>
<evidence type="ECO:0000256" key="1">
    <source>
        <dbReference type="ARBA" id="ARBA00022737"/>
    </source>
</evidence>
<evidence type="ECO:0000313" key="7">
    <source>
        <dbReference type="Proteomes" id="UP001603857"/>
    </source>
</evidence>
<dbReference type="InterPro" id="IPR033133">
    <property type="entry name" value="PUM-HD"/>
</dbReference>
<comment type="caution">
    <text evidence="6">The sequence shown here is derived from an EMBL/GenBank/DDBJ whole genome shotgun (WGS) entry which is preliminary data.</text>
</comment>
<dbReference type="Proteomes" id="UP001603857">
    <property type="component" value="Unassembled WGS sequence"/>
</dbReference>
<evidence type="ECO:0000259" key="5">
    <source>
        <dbReference type="PROSITE" id="PS50303"/>
    </source>
</evidence>
<feature type="repeat" description="Pumilio" evidence="4">
    <location>
        <begin position="105"/>
        <end position="143"/>
    </location>
</feature>